<accession>A0A430AZ37</accession>
<name>A0A430AZ37_9ENTE</name>
<dbReference type="OrthoDB" id="2012732at2"/>
<organism evidence="2 3">
    <name type="scientific">Vagococcus acidifermentans</name>
    <dbReference type="NCBI Taxonomy" id="564710"/>
    <lineage>
        <taxon>Bacteria</taxon>
        <taxon>Bacillati</taxon>
        <taxon>Bacillota</taxon>
        <taxon>Bacilli</taxon>
        <taxon>Lactobacillales</taxon>
        <taxon>Enterococcaceae</taxon>
        <taxon>Vagococcus</taxon>
    </lineage>
</organism>
<dbReference type="PANTHER" id="PTHR33498:SF1">
    <property type="entry name" value="TRANSPOSASE FOR INSERTION SEQUENCE ELEMENT IS1557"/>
    <property type="match status" value="1"/>
</dbReference>
<evidence type="ECO:0000313" key="3">
    <source>
        <dbReference type="Proteomes" id="UP000286773"/>
    </source>
</evidence>
<proteinExistence type="predicted"/>
<comment type="caution">
    <text evidence="2">The sequence shown here is derived from an EMBL/GenBank/DDBJ whole genome shotgun (WGS) entry which is preliminary data.</text>
</comment>
<dbReference type="InterPro" id="IPR002560">
    <property type="entry name" value="Transposase_DDE"/>
</dbReference>
<dbReference type="PANTHER" id="PTHR33498">
    <property type="entry name" value="TRANSPOSASE FOR INSERTION SEQUENCE ELEMENT IS1557"/>
    <property type="match status" value="1"/>
</dbReference>
<gene>
    <name evidence="2" type="ORF">CBF27_03825</name>
</gene>
<dbReference type="NCBIfam" id="NF033550">
    <property type="entry name" value="transpos_ISL3"/>
    <property type="match status" value="1"/>
</dbReference>
<dbReference type="InterPro" id="IPR047951">
    <property type="entry name" value="Transpos_ISL3"/>
</dbReference>
<protein>
    <recommendedName>
        <fullName evidence="1">Transposase IS204/IS1001/IS1096/IS1165 DDE domain-containing protein</fullName>
    </recommendedName>
</protein>
<evidence type="ECO:0000259" key="1">
    <source>
        <dbReference type="Pfam" id="PF01610"/>
    </source>
</evidence>
<dbReference type="Pfam" id="PF01610">
    <property type="entry name" value="DDE_Tnp_ISL3"/>
    <property type="match status" value="1"/>
</dbReference>
<sequence>MIKLPNTTKKESNMSQQQSILNLIGIKDKNISFISCELEKLPHRGKLIEQKVIYAALQAPHNPKCPRCEGITISWGSTPSKIRVPQAFDHPTLLHLKKARYRCKSCGYTHTLETSLVAKNCFISRATRESIMIRSLETIPEKIIAKLTNVSPSTVSRVLNPLLYERKTNIKTLPKNIMIDELKLMKDTEGAAMNFIFADAKTHEIQDILPDRRLHHLETYFRQFPREVRYHVETVTMDMYAPYIQLVKEVFPKAKIILDRFHVVQLLLRALLQTRIQTMKKFPKDSKEYKLLKKYWKHLQKKHKDLDSVYRFYCYHTRSYSTSFEKVEELLEIDEELTKTYWRVHSLIQAFMEGDQKRFFDLLHQETTEVSSYLVTAIQTLRKMEDYLINSMEYGYSNGPLEGLIRKAKTLSRVAYGYRSFERFKNRFLLICHQVMPVTGRPLYYKKKAS</sequence>
<evidence type="ECO:0000313" key="2">
    <source>
        <dbReference type="EMBL" id="RSU13321.1"/>
    </source>
</evidence>
<keyword evidence="3" id="KW-1185">Reference proteome</keyword>
<dbReference type="AlphaFoldDB" id="A0A430AZ37"/>
<reference evidence="2 3" key="1">
    <citation type="submission" date="2017-05" db="EMBL/GenBank/DDBJ databases">
        <title>Vagococcus spp. assemblies.</title>
        <authorList>
            <person name="Gulvik C.A."/>
        </authorList>
    </citation>
    <scope>NUCLEOTIDE SEQUENCE [LARGE SCALE GENOMIC DNA]</scope>
    <source>
        <strain evidence="2 3">LMG 24798</strain>
    </source>
</reference>
<feature type="domain" description="Transposase IS204/IS1001/IS1096/IS1165 DDE" evidence="1">
    <location>
        <begin position="177"/>
        <end position="427"/>
    </location>
</feature>
<dbReference type="Proteomes" id="UP000286773">
    <property type="component" value="Unassembled WGS sequence"/>
</dbReference>
<dbReference type="EMBL" id="NGKC01000003">
    <property type="protein sequence ID" value="RSU13321.1"/>
    <property type="molecule type" value="Genomic_DNA"/>
</dbReference>